<accession>A0A2H5BLP9</accession>
<evidence type="ECO:0000313" key="1">
    <source>
        <dbReference type="EMBL" id="AUG87260.1"/>
    </source>
</evidence>
<protein>
    <submittedName>
        <fullName evidence="1">Uncharacterized protein</fullName>
    </submittedName>
</protein>
<dbReference type="EMBL" id="MG593802">
    <property type="protein sequence ID" value="AUG87260.1"/>
    <property type="molecule type" value="Genomic_DNA"/>
</dbReference>
<proteinExistence type="predicted"/>
<dbReference type="Proteomes" id="UP000241892">
    <property type="component" value="Segment"/>
</dbReference>
<keyword evidence="2" id="KW-1185">Reference proteome</keyword>
<gene>
    <name evidence="1" type="ORF">SEA_OMAR_76</name>
</gene>
<sequence length="70" mass="8143">MTYTVRWTEVSQHERELTDEEFAALKGVTVEELAGLDEDELWEDLEDQLAELDDDGFEGLTREIEDVTEH</sequence>
<organism evidence="1 2">
    <name type="scientific">Streptomyces phage Omar</name>
    <dbReference type="NCBI Taxonomy" id="2059882"/>
    <lineage>
        <taxon>Viruses</taxon>
        <taxon>Duplodnaviria</taxon>
        <taxon>Heunggongvirae</taxon>
        <taxon>Uroviricota</taxon>
        <taxon>Caudoviricetes</taxon>
        <taxon>Arquatrovirinae</taxon>
        <taxon>Omarvirus</taxon>
        <taxon>Omarvirus omar</taxon>
    </lineage>
</organism>
<reference evidence="2" key="1">
    <citation type="submission" date="2017-11" db="EMBL/GenBank/DDBJ databases">
        <authorList>
            <person name="Han C.G."/>
        </authorList>
    </citation>
    <scope>NUCLEOTIDE SEQUENCE [LARGE SCALE GENOMIC DNA]</scope>
</reference>
<evidence type="ECO:0000313" key="2">
    <source>
        <dbReference type="Proteomes" id="UP000241892"/>
    </source>
</evidence>
<name>A0A2H5BLP9_9CAUD</name>